<dbReference type="InterPro" id="IPR029069">
    <property type="entry name" value="HotDog_dom_sf"/>
</dbReference>
<accession>A0A151AKB9</accession>
<dbReference type="Proteomes" id="UP000075374">
    <property type="component" value="Unassembled WGS sequence"/>
</dbReference>
<name>A0A151AKB9_9CLOT</name>
<dbReference type="AlphaFoldDB" id="A0A151AKB9"/>
<evidence type="ECO:0000256" key="3">
    <source>
        <dbReference type="ARBA" id="ARBA00022801"/>
    </source>
</evidence>
<dbReference type="InterPro" id="IPR002864">
    <property type="entry name" value="Acyl-ACP_thioesterase_NHD"/>
</dbReference>
<comment type="caution">
    <text evidence="10">The sequence shown here is derived from an EMBL/GenBank/DDBJ whole genome shotgun (WGS) entry which is preliminary data.</text>
</comment>
<keyword evidence="5" id="KW-0809">Transit peptide</keyword>
<proteinExistence type="inferred from homology"/>
<organism evidence="10 11">
    <name type="scientific">Clostridium colicanis DSM 13634</name>
    <dbReference type="NCBI Taxonomy" id="1121305"/>
    <lineage>
        <taxon>Bacteria</taxon>
        <taxon>Bacillati</taxon>
        <taxon>Bacillota</taxon>
        <taxon>Clostridia</taxon>
        <taxon>Eubacteriales</taxon>
        <taxon>Clostridiaceae</taxon>
        <taxon>Clostridium</taxon>
    </lineage>
</organism>
<evidence type="ECO:0000256" key="1">
    <source>
        <dbReference type="ARBA" id="ARBA00006500"/>
    </source>
</evidence>
<evidence type="ECO:0000256" key="6">
    <source>
        <dbReference type="ARBA" id="ARBA00023098"/>
    </source>
</evidence>
<keyword evidence="6" id="KW-0443">Lipid metabolism</keyword>
<dbReference type="GO" id="GO:0000036">
    <property type="term" value="F:acyl carrier activity"/>
    <property type="evidence" value="ECO:0007669"/>
    <property type="project" value="TreeGrafter"/>
</dbReference>
<evidence type="ECO:0000313" key="11">
    <source>
        <dbReference type="Proteomes" id="UP000075374"/>
    </source>
</evidence>
<evidence type="ECO:0000256" key="4">
    <source>
        <dbReference type="ARBA" id="ARBA00022832"/>
    </source>
</evidence>
<keyword evidence="2" id="KW-0444">Lipid biosynthesis</keyword>
<dbReference type="PANTHER" id="PTHR31727">
    <property type="entry name" value="OLEOYL-ACYL CARRIER PROTEIN THIOESTERASE 1, CHLOROPLASTIC"/>
    <property type="match status" value="1"/>
</dbReference>
<dbReference type="InterPro" id="IPR049427">
    <property type="entry name" value="Acyl-ACP_TE_C"/>
</dbReference>
<dbReference type="PATRIC" id="fig|1121305.3.peg.2346"/>
<dbReference type="InterPro" id="IPR045023">
    <property type="entry name" value="FATA/B"/>
</dbReference>
<dbReference type="Pfam" id="PF01643">
    <property type="entry name" value="Acyl-ACP_TE"/>
    <property type="match status" value="1"/>
</dbReference>
<reference evidence="10 11" key="1">
    <citation type="submission" date="2016-02" db="EMBL/GenBank/DDBJ databases">
        <title>Genome sequence of Clostridium colicanis DSM 13634.</title>
        <authorList>
            <person name="Poehlein A."/>
            <person name="Daniel R."/>
        </authorList>
    </citation>
    <scope>NUCLEOTIDE SEQUENCE [LARGE SCALE GENOMIC DNA]</scope>
    <source>
        <strain evidence="10 11">DSM 13634</strain>
    </source>
</reference>
<evidence type="ECO:0000259" key="8">
    <source>
        <dbReference type="Pfam" id="PF01643"/>
    </source>
</evidence>
<keyword evidence="4" id="KW-0276">Fatty acid metabolism</keyword>
<keyword evidence="7" id="KW-0275">Fatty acid biosynthesis</keyword>
<evidence type="ECO:0000313" key="10">
    <source>
        <dbReference type="EMBL" id="KYH28073.1"/>
    </source>
</evidence>
<evidence type="ECO:0000256" key="2">
    <source>
        <dbReference type="ARBA" id="ARBA00022516"/>
    </source>
</evidence>
<keyword evidence="11" id="KW-1185">Reference proteome</keyword>
<dbReference type="EMBL" id="LTBB01000014">
    <property type="protein sequence ID" value="KYH28073.1"/>
    <property type="molecule type" value="Genomic_DNA"/>
</dbReference>
<protein>
    <submittedName>
        <fullName evidence="10">Acyl-ACP thioesterase</fullName>
    </submittedName>
</protein>
<dbReference type="STRING" id="1121305.CLCOL_23440"/>
<keyword evidence="3" id="KW-0378">Hydrolase</keyword>
<feature type="domain" description="Acyl-ACP thioesterase-like C-terminal" evidence="9">
    <location>
        <begin position="151"/>
        <end position="247"/>
    </location>
</feature>
<evidence type="ECO:0000256" key="5">
    <source>
        <dbReference type="ARBA" id="ARBA00022946"/>
    </source>
</evidence>
<evidence type="ECO:0000259" key="9">
    <source>
        <dbReference type="Pfam" id="PF20791"/>
    </source>
</evidence>
<feature type="domain" description="Acyl-ACP thioesterase N-terminal hotdog" evidence="8">
    <location>
        <begin position="6"/>
        <end position="132"/>
    </location>
</feature>
<dbReference type="CDD" id="cd00586">
    <property type="entry name" value="4HBT"/>
    <property type="match status" value="2"/>
</dbReference>
<sequence length="247" mass="29035">MSRVITEKEYEIHYYEADYRKQALMTSLIDYFNDVATFQSEKLGVGIDYMKENNMAWILYKWDINIKEYPKYGEKVIVRTEPCAVKKFYAYRKFYIFNMQKEVIATASSVWLLIDIREKKPLRVTADLIKAYGLDDDNDGILKTDNIIKINEEESSLEFKVRYSDIDTNGHVNNEKYAAWLIESVPIDIVTNRTLVNMKITYKKETKYGENIRVLTASKPIEDKIVFSHRILNKNGDEITLGETTWK</sequence>
<comment type="similarity">
    <text evidence="1">Belongs to the acyl-ACP thioesterase family.</text>
</comment>
<dbReference type="SUPFAM" id="SSF54637">
    <property type="entry name" value="Thioesterase/thiol ester dehydrase-isomerase"/>
    <property type="match status" value="2"/>
</dbReference>
<dbReference type="RefSeq" id="WP_061859135.1">
    <property type="nucleotide sequence ID" value="NZ_LTBB01000014.1"/>
</dbReference>
<evidence type="ECO:0000256" key="7">
    <source>
        <dbReference type="ARBA" id="ARBA00023160"/>
    </source>
</evidence>
<gene>
    <name evidence="10" type="ORF">CLCOL_23440</name>
</gene>
<dbReference type="GO" id="GO:0016297">
    <property type="term" value="F:fatty acyl-[ACP] hydrolase activity"/>
    <property type="evidence" value="ECO:0007669"/>
    <property type="project" value="InterPro"/>
</dbReference>
<dbReference type="PANTHER" id="PTHR31727:SF6">
    <property type="entry name" value="OLEOYL-ACYL CARRIER PROTEIN THIOESTERASE 1, CHLOROPLASTIC"/>
    <property type="match status" value="1"/>
</dbReference>
<dbReference type="Gene3D" id="3.10.129.10">
    <property type="entry name" value="Hotdog Thioesterase"/>
    <property type="match status" value="1"/>
</dbReference>
<dbReference type="Pfam" id="PF20791">
    <property type="entry name" value="Acyl-ACP_TE_C"/>
    <property type="match status" value="1"/>
</dbReference>